<comment type="caution">
    <text evidence="2">The sequence shown here is derived from an EMBL/GenBank/DDBJ whole genome shotgun (WGS) entry which is preliminary data.</text>
</comment>
<feature type="compositionally biased region" description="Basic and acidic residues" evidence="1">
    <location>
        <begin position="34"/>
        <end position="44"/>
    </location>
</feature>
<dbReference type="EMBL" id="JACXVP010000003">
    <property type="protein sequence ID" value="KAG5617407.1"/>
    <property type="molecule type" value="Genomic_DNA"/>
</dbReference>
<feature type="compositionally biased region" description="Acidic residues" evidence="1">
    <location>
        <begin position="78"/>
        <end position="87"/>
    </location>
</feature>
<dbReference type="Proteomes" id="UP000824120">
    <property type="component" value="Chromosome 3"/>
</dbReference>
<name>A0A9J5ZZY1_SOLCO</name>
<evidence type="ECO:0000256" key="1">
    <source>
        <dbReference type="SAM" id="MobiDB-lite"/>
    </source>
</evidence>
<dbReference type="AlphaFoldDB" id="A0A9J5ZZY1"/>
<feature type="region of interest" description="Disordered" evidence="1">
    <location>
        <begin position="24"/>
        <end position="87"/>
    </location>
</feature>
<keyword evidence="3" id="KW-1185">Reference proteome</keyword>
<protein>
    <submittedName>
        <fullName evidence="2">Uncharacterized protein</fullName>
    </submittedName>
</protein>
<sequence length="87" mass="9735">MHTFTKTTKQQQCTDDDIAEKNLRYHCPNGDVNEQGHDHNRGANEENVDEDVGDGEVNEQDHAQNGGANKQGPNNEDRGDDNEQNDD</sequence>
<gene>
    <name evidence="2" type="ORF">H5410_017231</name>
</gene>
<feature type="compositionally biased region" description="Acidic residues" evidence="1">
    <location>
        <begin position="46"/>
        <end position="58"/>
    </location>
</feature>
<accession>A0A9J5ZZY1</accession>
<proteinExistence type="predicted"/>
<evidence type="ECO:0000313" key="3">
    <source>
        <dbReference type="Proteomes" id="UP000824120"/>
    </source>
</evidence>
<evidence type="ECO:0000313" key="2">
    <source>
        <dbReference type="EMBL" id="KAG5617407.1"/>
    </source>
</evidence>
<organism evidence="2 3">
    <name type="scientific">Solanum commersonii</name>
    <name type="common">Commerson's wild potato</name>
    <name type="synonym">Commerson's nightshade</name>
    <dbReference type="NCBI Taxonomy" id="4109"/>
    <lineage>
        <taxon>Eukaryota</taxon>
        <taxon>Viridiplantae</taxon>
        <taxon>Streptophyta</taxon>
        <taxon>Embryophyta</taxon>
        <taxon>Tracheophyta</taxon>
        <taxon>Spermatophyta</taxon>
        <taxon>Magnoliopsida</taxon>
        <taxon>eudicotyledons</taxon>
        <taxon>Gunneridae</taxon>
        <taxon>Pentapetalae</taxon>
        <taxon>asterids</taxon>
        <taxon>lamiids</taxon>
        <taxon>Solanales</taxon>
        <taxon>Solanaceae</taxon>
        <taxon>Solanoideae</taxon>
        <taxon>Solaneae</taxon>
        <taxon>Solanum</taxon>
    </lineage>
</organism>
<reference evidence="2 3" key="1">
    <citation type="submission" date="2020-09" db="EMBL/GenBank/DDBJ databases">
        <title>De no assembly of potato wild relative species, Solanum commersonii.</title>
        <authorList>
            <person name="Cho K."/>
        </authorList>
    </citation>
    <scope>NUCLEOTIDE SEQUENCE [LARGE SCALE GENOMIC DNA]</scope>
    <source>
        <strain evidence="2">LZ3.2</strain>
        <tissue evidence="2">Leaf</tissue>
    </source>
</reference>